<reference evidence="3 4" key="1">
    <citation type="submission" date="2023-07" db="EMBL/GenBank/DDBJ databases">
        <title>Genomic Encyclopedia of Type Strains, Phase IV (KMG-IV): sequencing the most valuable type-strain genomes for metagenomic binning, comparative biology and taxonomic classification.</title>
        <authorList>
            <person name="Goeker M."/>
        </authorList>
    </citation>
    <scope>NUCLEOTIDE SEQUENCE [LARGE SCALE GENOMIC DNA]</scope>
    <source>
        <strain evidence="3 4">DSM 16980</strain>
    </source>
</reference>
<evidence type="ECO:0000313" key="3">
    <source>
        <dbReference type="EMBL" id="MDQ0203794.1"/>
    </source>
</evidence>
<dbReference type="Gene3D" id="3.40.50.450">
    <property type="match status" value="1"/>
</dbReference>
<keyword evidence="4" id="KW-1185">Reference proteome</keyword>
<organism evidence="3 4">
    <name type="scientific">Pectinatus haikarae</name>
    <dbReference type="NCBI Taxonomy" id="349096"/>
    <lineage>
        <taxon>Bacteria</taxon>
        <taxon>Bacillati</taxon>
        <taxon>Bacillota</taxon>
        <taxon>Negativicutes</taxon>
        <taxon>Selenomonadales</taxon>
        <taxon>Selenomonadaceae</taxon>
        <taxon>Pectinatus</taxon>
    </lineage>
</organism>
<proteinExistence type="inferred from homology"/>
<accession>A0ABT9Y7I8</accession>
<comment type="similarity">
    <text evidence="1">Belongs to the DprA/Smf family.</text>
</comment>
<sequence length="366" mass="39807">MEKYFLAALQMVSGIGNASLKRIVDYFGSAVNAWNASDNDIEASKTLAEPLCKKLFRHRKSFDVDTAAANWESKNIKLLTAAESEYPELLKNIYNPPAVLFCRGCLHNEKKHLAVVGSRKSSVYGKSLAETFAADLAGEDFIIVSGAAHGIDTFAHRGALSKGKTVAVLGCGIDVAYPRENKKILDEIAEKGAVISEYAPGTQPLAAFFPARNRIISGISLGTVVVEAAKRSGSLITAEMAISEGRDVFAVPGSVYSEQSEGCNHLIQQGAKLVVCAGDIIEEYGISREKAVLVKRSESVLPMSLEEKKVYDILAYEQALGVDEIIYKLRTDVSNISFILLQMKLKKIVEETLPGMYVRSAKGRIH</sequence>
<comment type="caution">
    <text evidence="3">The sequence shown here is derived from an EMBL/GenBank/DDBJ whole genome shotgun (WGS) entry which is preliminary data.</text>
</comment>
<dbReference type="PANTHER" id="PTHR43022">
    <property type="entry name" value="PROTEIN SMF"/>
    <property type="match status" value="1"/>
</dbReference>
<evidence type="ECO:0000259" key="2">
    <source>
        <dbReference type="Pfam" id="PF02481"/>
    </source>
</evidence>
<dbReference type="InterPro" id="IPR057666">
    <property type="entry name" value="DrpA_SLOG"/>
</dbReference>
<dbReference type="NCBIfam" id="TIGR00732">
    <property type="entry name" value="dprA"/>
    <property type="match status" value="1"/>
</dbReference>
<gene>
    <name evidence="3" type="ORF">J2S01_001513</name>
</gene>
<dbReference type="Proteomes" id="UP001239167">
    <property type="component" value="Unassembled WGS sequence"/>
</dbReference>
<dbReference type="Pfam" id="PF02481">
    <property type="entry name" value="DNA_processg_A"/>
    <property type="match status" value="1"/>
</dbReference>
<dbReference type="SUPFAM" id="SSF102405">
    <property type="entry name" value="MCP/YpsA-like"/>
    <property type="match status" value="1"/>
</dbReference>
<feature type="domain" description="Smf/DprA SLOG" evidence="2">
    <location>
        <begin position="78"/>
        <end position="284"/>
    </location>
</feature>
<dbReference type="InterPro" id="IPR003488">
    <property type="entry name" value="DprA"/>
</dbReference>
<evidence type="ECO:0000256" key="1">
    <source>
        <dbReference type="ARBA" id="ARBA00006525"/>
    </source>
</evidence>
<protein>
    <submittedName>
        <fullName evidence="3">DNA processing protein</fullName>
    </submittedName>
</protein>
<dbReference type="RefSeq" id="WP_307223915.1">
    <property type="nucleotide sequence ID" value="NZ_CP116940.1"/>
</dbReference>
<dbReference type="EMBL" id="JAUSUE010000009">
    <property type="protein sequence ID" value="MDQ0203794.1"/>
    <property type="molecule type" value="Genomic_DNA"/>
</dbReference>
<dbReference type="PANTHER" id="PTHR43022:SF1">
    <property type="entry name" value="PROTEIN SMF"/>
    <property type="match status" value="1"/>
</dbReference>
<evidence type="ECO:0000313" key="4">
    <source>
        <dbReference type="Proteomes" id="UP001239167"/>
    </source>
</evidence>
<name>A0ABT9Y7I8_9FIRM</name>